<accession>A0A0H2S0I5</accession>
<name>A0A0H2S0I5_9AGAM</name>
<evidence type="ECO:0000256" key="1">
    <source>
        <dbReference type="SAM" id="MobiDB-lite"/>
    </source>
</evidence>
<proteinExistence type="predicted"/>
<evidence type="ECO:0000313" key="3">
    <source>
        <dbReference type="Proteomes" id="UP000053477"/>
    </source>
</evidence>
<dbReference type="AlphaFoldDB" id="A0A0H2S0I5"/>
<dbReference type="Proteomes" id="UP000053477">
    <property type="component" value="Unassembled WGS sequence"/>
</dbReference>
<organism evidence="2 3">
    <name type="scientific">Schizopora paradoxa</name>
    <dbReference type="NCBI Taxonomy" id="27342"/>
    <lineage>
        <taxon>Eukaryota</taxon>
        <taxon>Fungi</taxon>
        <taxon>Dikarya</taxon>
        <taxon>Basidiomycota</taxon>
        <taxon>Agaricomycotina</taxon>
        <taxon>Agaricomycetes</taxon>
        <taxon>Hymenochaetales</taxon>
        <taxon>Schizoporaceae</taxon>
        <taxon>Schizopora</taxon>
    </lineage>
</organism>
<sequence>MLLSPIGSPTKTLAHLRLPPLVHDVDVDIVVFRVGAVDDVEQEDTPIEPELRLPIELVLLIADYAAQTSRRAALSLCLVSTWMREAILPTLYTTVILHADSPNDARSPFRADDDQVDRQPLSPSTTVRKPLADPLVYVQHLWADVPQEFAPRNLDAFPNLQQLAIHVDASEAVCNALRWAPTQDCCPGYESHVCKLANYPPCRSLTVLGQSHPQRWTAFTSCAQGRAFLQQLTHLRLLNICLSHYIPLEYIPSLTHLCIPFFDLRPAHGEEFIGLDYILAQPHLKMVVLTLNPRYWRFEDMSLKAWACLAMARDERLYVVASTRVDATRDWDDPRRDWEAEVTGGVSIWEKAVQVRRKFLTRLSRSVQWDCLQ</sequence>
<reference evidence="2 3" key="1">
    <citation type="submission" date="2015-04" db="EMBL/GenBank/DDBJ databases">
        <title>Complete genome sequence of Schizopora paradoxa KUC8140, a cosmopolitan wood degrader in East Asia.</title>
        <authorList>
            <consortium name="DOE Joint Genome Institute"/>
            <person name="Min B."/>
            <person name="Park H."/>
            <person name="Jang Y."/>
            <person name="Kim J.-J."/>
            <person name="Kim K.H."/>
            <person name="Pangilinan J."/>
            <person name="Lipzen A."/>
            <person name="Riley R."/>
            <person name="Grigoriev I.V."/>
            <person name="Spatafora J.W."/>
            <person name="Choi I.-G."/>
        </authorList>
    </citation>
    <scope>NUCLEOTIDE SEQUENCE [LARGE SCALE GENOMIC DNA]</scope>
    <source>
        <strain evidence="2 3">KUC8140</strain>
    </source>
</reference>
<keyword evidence="3" id="KW-1185">Reference proteome</keyword>
<evidence type="ECO:0000313" key="2">
    <source>
        <dbReference type="EMBL" id="KLO17479.1"/>
    </source>
</evidence>
<protein>
    <submittedName>
        <fullName evidence="2">Uncharacterized protein</fullName>
    </submittedName>
</protein>
<feature type="region of interest" description="Disordered" evidence="1">
    <location>
        <begin position="106"/>
        <end position="126"/>
    </location>
</feature>
<dbReference type="OrthoDB" id="2795673at2759"/>
<feature type="compositionally biased region" description="Basic and acidic residues" evidence="1">
    <location>
        <begin position="106"/>
        <end position="117"/>
    </location>
</feature>
<dbReference type="STRING" id="27342.A0A0H2S0I5"/>
<dbReference type="InParanoid" id="A0A0H2S0I5"/>
<dbReference type="EMBL" id="KQ085904">
    <property type="protein sequence ID" value="KLO17479.1"/>
    <property type="molecule type" value="Genomic_DNA"/>
</dbReference>
<gene>
    <name evidence="2" type="ORF">SCHPADRAFT_821346</name>
</gene>